<keyword evidence="4" id="KW-1185">Reference proteome</keyword>
<reference evidence="3" key="1">
    <citation type="submission" date="2022-12" db="EMBL/GenBank/DDBJ databases">
        <title>New Phytohabitans aurantiacus sp. RD004123 nov., an actinomycete isolated from soil.</title>
        <authorList>
            <person name="Triningsih D.W."/>
            <person name="Harunari E."/>
            <person name="Igarashi Y."/>
        </authorList>
    </citation>
    <scope>NUCLEOTIDE SEQUENCE</scope>
    <source>
        <strain evidence="3">RD004123</strain>
    </source>
</reference>
<evidence type="ECO:0000313" key="4">
    <source>
        <dbReference type="Proteomes" id="UP001144280"/>
    </source>
</evidence>
<dbReference type="Pfam" id="PF09339">
    <property type="entry name" value="HTH_IclR"/>
    <property type="match status" value="1"/>
</dbReference>
<dbReference type="RefSeq" id="WP_281894700.1">
    <property type="nucleotide sequence ID" value="NZ_BSDI01000009.1"/>
</dbReference>
<feature type="domain" description="HTH iclR-type" evidence="2">
    <location>
        <begin position="144"/>
        <end position="190"/>
    </location>
</feature>
<dbReference type="Proteomes" id="UP001144280">
    <property type="component" value="Unassembled WGS sequence"/>
</dbReference>
<accession>A0ABQ5QTZ5</accession>
<proteinExistence type="predicted"/>
<dbReference type="Gene3D" id="1.10.10.10">
    <property type="entry name" value="Winged helix-like DNA-binding domain superfamily/Winged helix DNA-binding domain"/>
    <property type="match status" value="1"/>
</dbReference>
<evidence type="ECO:0000259" key="2">
    <source>
        <dbReference type="Pfam" id="PF09339"/>
    </source>
</evidence>
<dbReference type="EMBL" id="BSDI01000009">
    <property type="protein sequence ID" value="GLH97116.1"/>
    <property type="molecule type" value="Genomic_DNA"/>
</dbReference>
<evidence type="ECO:0000313" key="3">
    <source>
        <dbReference type="EMBL" id="GLH97116.1"/>
    </source>
</evidence>
<organism evidence="3 4">
    <name type="scientific">Phytohabitans aurantiacus</name>
    <dbReference type="NCBI Taxonomy" id="3016789"/>
    <lineage>
        <taxon>Bacteria</taxon>
        <taxon>Bacillati</taxon>
        <taxon>Actinomycetota</taxon>
        <taxon>Actinomycetes</taxon>
        <taxon>Micromonosporales</taxon>
        <taxon>Micromonosporaceae</taxon>
    </lineage>
</organism>
<protein>
    <recommendedName>
        <fullName evidence="2">HTH iclR-type domain-containing protein</fullName>
    </recommendedName>
</protein>
<name>A0ABQ5QTZ5_9ACTN</name>
<dbReference type="InterPro" id="IPR005471">
    <property type="entry name" value="Tscrpt_reg_IclR_N"/>
</dbReference>
<dbReference type="InterPro" id="IPR036390">
    <property type="entry name" value="WH_DNA-bd_sf"/>
</dbReference>
<dbReference type="InterPro" id="IPR036388">
    <property type="entry name" value="WH-like_DNA-bd_sf"/>
</dbReference>
<gene>
    <name evidence="3" type="ORF">Pa4123_23910</name>
</gene>
<feature type="region of interest" description="Disordered" evidence="1">
    <location>
        <begin position="123"/>
        <end position="142"/>
    </location>
</feature>
<dbReference type="SUPFAM" id="SSF46785">
    <property type="entry name" value="Winged helix' DNA-binding domain"/>
    <property type="match status" value="1"/>
</dbReference>
<comment type="caution">
    <text evidence="3">The sequence shown here is derived from an EMBL/GenBank/DDBJ whole genome shotgun (WGS) entry which is preliminary data.</text>
</comment>
<evidence type="ECO:0000256" key="1">
    <source>
        <dbReference type="SAM" id="MobiDB-lite"/>
    </source>
</evidence>
<sequence length="347" mass="38318">MTEHEPTRRAEVLRRVVELLRVRLPPEWSTRLRDDAVLEVAAPGGATGYLAIEAKRTPTTRDLASVPMKSETGDPTIQILVAARYLAPSTRAWLDGQGLSYVDATGNLRVRMNAPALYISDRGADRDPWRGPGRPRGSLQGPPAARIVRSLVDLVPPLTVPELARRSGTSLGTVYRVVEFLEQEVLIERTPRGPIADVAWRPLLERWSFDYGFQHSNTIGRFLEPRGLEALTERLAAVEGLRYAVTGTLAAHRFAPYAPARLGMVYVDDLERAAELLNLRPVDTGANVLLATGEYGMVFERCDNVDGVTYAAPSQTAVDLLTGPGRSPAEARELLDWMEANESSWRR</sequence>